<organism evidence="1 2">
    <name type="scientific">Azospirillum humicireducens</name>
    <dbReference type="NCBI Taxonomy" id="1226968"/>
    <lineage>
        <taxon>Bacteria</taxon>
        <taxon>Pseudomonadati</taxon>
        <taxon>Pseudomonadota</taxon>
        <taxon>Alphaproteobacteria</taxon>
        <taxon>Rhodospirillales</taxon>
        <taxon>Azospirillaceae</taxon>
        <taxon>Azospirillum</taxon>
    </lineage>
</organism>
<protein>
    <submittedName>
        <fullName evidence="1">Uncharacterized protein</fullName>
    </submittedName>
</protein>
<gene>
    <name evidence="1" type="ORF">A6A40_02335</name>
</gene>
<sequence>MAVYLKLRQEVLHAMRSERGDNFPPNSFSHCLLIAETERRFRKYLLSIGMVDLPIPCIPSL</sequence>
<proteinExistence type="predicted"/>
<reference evidence="1 2" key="1">
    <citation type="journal article" date="2013" name="Int. J. Syst. Evol. Microbiol.">
        <title>Azospirillum humicireducens sp. nov., a nitrogen-fixing bacterium isolated from a microbial fuel cell.</title>
        <authorList>
            <person name="Zhou S."/>
            <person name="Han L."/>
            <person name="Wang Y."/>
            <person name="Yang G."/>
            <person name="Zhuang L."/>
            <person name="Hu P."/>
        </authorList>
    </citation>
    <scope>NUCLEOTIDE SEQUENCE [LARGE SCALE GENOMIC DNA]</scope>
    <source>
        <strain evidence="1 2">SgZ-5</strain>
    </source>
</reference>
<name>A0A160JDM0_9PROT</name>
<evidence type="ECO:0000313" key="1">
    <source>
        <dbReference type="EMBL" id="ANC90832.1"/>
    </source>
</evidence>
<dbReference type="AlphaFoldDB" id="A0A160JDM0"/>
<dbReference type="EMBL" id="CP015285">
    <property type="protein sequence ID" value="ANC90832.1"/>
    <property type="molecule type" value="Genomic_DNA"/>
</dbReference>
<keyword evidence="2" id="KW-1185">Reference proteome</keyword>
<dbReference type="KEGG" id="ahu:A6A40_02335"/>
<dbReference type="Proteomes" id="UP000077405">
    <property type="component" value="Chromosome"/>
</dbReference>
<accession>A0A160JDM0</accession>
<evidence type="ECO:0000313" key="2">
    <source>
        <dbReference type="Proteomes" id="UP000077405"/>
    </source>
</evidence>